<reference evidence="1 2" key="1">
    <citation type="journal article" date="2014" name="Genome Biol. Evol.">
        <title>The genome of the myxosporean Thelohanellus kitauei shows adaptations to nutrient acquisition within its fish host.</title>
        <authorList>
            <person name="Yang Y."/>
            <person name="Xiong J."/>
            <person name="Zhou Z."/>
            <person name="Huo F."/>
            <person name="Miao W."/>
            <person name="Ran C."/>
            <person name="Liu Y."/>
            <person name="Zhang J."/>
            <person name="Feng J."/>
            <person name="Wang M."/>
            <person name="Wang M."/>
            <person name="Wang L."/>
            <person name="Yao B."/>
        </authorList>
    </citation>
    <scope>NUCLEOTIDE SEQUENCE [LARGE SCALE GENOMIC DNA]</scope>
    <source>
        <strain evidence="1">Wuqing</strain>
    </source>
</reference>
<sequence length="102" mass="12066">MMETYTMLHTLRGSNLNSFKCLYQNKMFEIKMMKKLNEPPTEPILSLRSLTYESTKNSHDQWYEATPTNHHSTLTEIATHRLRTVSVTHSITLMQMYFFFLG</sequence>
<accession>A0A0C2NDN0</accession>
<dbReference type="EMBL" id="JWZT01000435">
    <property type="protein sequence ID" value="KII74415.1"/>
    <property type="molecule type" value="Genomic_DNA"/>
</dbReference>
<evidence type="ECO:0000313" key="2">
    <source>
        <dbReference type="Proteomes" id="UP000031668"/>
    </source>
</evidence>
<proteinExistence type="predicted"/>
<organism evidence="1 2">
    <name type="scientific">Thelohanellus kitauei</name>
    <name type="common">Myxosporean</name>
    <dbReference type="NCBI Taxonomy" id="669202"/>
    <lineage>
        <taxon>Eukaryota</taxon>
        <taxon>Metazoa</taxon>
        <taxon>Cnidaria</taxon>
        <taxon>Myxozoa</taxon>
        <taxon>Myxosporea</taxon>
        <taxon>Bivalvulida</taxon>
        <taxon>Platysporina</taxon>
        <taxon>Myxobolidae</taxon>
        <taxon>Thelohanellus</taxon>
    </lineage>
</organism>
<gene>
    <name evidence="1" type="ORF">RF11_13338</name>
</gene>
<dbReference type="Proteomes" id="UP000031668">
    <property type="component" value="Unassembled WGS sequence"/>
</dbReference>
<comment type="caution">
    <text evidence="1">The sequence shown here is derived from an EMBL/GenBank/DDBJ whole genome shotgun (WGS) entry which is preliminary data.</text>
</comment>
<keyword evidence="2" id="KW-1185">Reference proteome</keyword>
<dbReference type="AlphaFoldDB" id="A0A0C2NDN0"/>
<evidence type="ECO:0000313" key="1">
    <source>
        <dbReference type="EMBL" id="KII74415.1"/>
    </source>
</evidence>
<protein>
    <submittedName>
        <fullName evidence="1">Uncharacterized protein</fullName>
    </submittedName>
</protein>
<name>A0A0C2NDN0_THEKT</name>